<feature type="domain" description="CCHC-type" evidence="3">
    <location>
        <begin position="481"/>
        <end position="495"/>
    </location>
</feature>
<evidence type="ECO:0000313" key="5">
    <source>
        <dbReference type="Proteomes" id="UP001620626"/>
    </source>
</evidence>
<dbReference type="InterPro" id="IPR001878">
    <property type="entry name" value="Znf_CCHC"/>
</dbReference>
<dbReference type="GO" id="GO:0019899">
    <property type="term" value="F:enzyme binding"/>
    <property type="evidence" value="ECO:0007669"/>
    <property type="project" value="UniProtKB-ARBA"/>
</dbReference>
<feature type="region of interest" description="Disordered" evidence="2">
    <location>
        <begin position="772"/>
        <end position="805"/>
    </location>
</feature>
<accession>A0ABD2KSJ4</accession>
<gene>
    <name evidence="4" type="ORF">niasHT_026596</name>
</gene>
<evidence type="ECO:0000256" key="1">
    <source>
        <dbReference type="PROSITE-ProRule" id="PRU00047"/>
    </source>
</evidence>
<dbReference type="Proteomes" id="UP001620626">
    <property type="component" value="Unassembled WGS sequence"/>
</dbReference>
<keyword evidence="5" id="KW-1185">Reference proteome</keyword>
<proteinExistence type="predicted"/>
<dbReference type="GO" id="GO:0008270">
    <property type="term" value="F:zinc ion binding"/>
    <property type="evidence" value="ECO:0007669"/>
    <property type="project" value="UniProtKB-KW"/>
</dbReference>
<dbReference type="PROSITE" id="PS50158">
    <property type="entry name" value="ZF_CCHC"/>
    <property type="match status" value="1"/>
</dbReference>
<evidence type="ECO:0000313" key="4">
    <source>
        <dbReference type="EMBL" id="KAL3105821.1"/>
    </source>
</evidence>
<keyword evidence="1" id="KW-0863">Zinc-finger</keyword>
<evidence type="ECO:0000256" key="2">
    <source>
        <dbReference type="SAM" id="MobiDB-lite"/>
    </source>
</evidence>
<feature type="region of interest" description="Disordered" evidence="2">
    <location>
        <begin position="895"/>
        <end position="915"/>
    </location>
</feature>
<evidence type="ECO:0000259" key="3">
    <source>
        <dbReference type="PROSITE" id="PS50158"/>
    </source>
</evidence>
<name>A0ABD2KSJ4_9BILA</name>
<reference evidence="4 5" key="1">
    <citation type="submission" date="2024-10" db="EMBL/GenBank/DDBJ databases">
        <authorList>
            <person name="Kim D."/>
        </authorList>
    </citation>
    <scope>NUCLEOTIDE SEQUENCE [LARGE SCALE GENOMIC DNA]</scope>
    <source>
        <strain evidence="4">BH-2024</strain>
    </source>
</reference>
<dbReference type="InterPro" id="IPR036875">
    <property type="entry name" value="Znf_CCHC_sf"/>
</dbReference>
<organism evidence="4 5">
    <name type="scientific">Heterodera trifolii</name>
    <dbReference type="NCBI Taxonomy" id="157864"/>
    <lineage>
        <taxon>Eukaryota</taxon>
        <taxon>Metazoa</taxon>
        <taxon>Ecdysozoa</taxon>
        <taxon>Nematoda</taxon>
        <taxon>Chromadorea</taxon>
        <taxon>Rhabditida</taxon>
        <taxon>Tylenchina</taxon>
        <taxon>Tylenchomorpha</taxon>
        <taxon>Tylenchoidea</taxon>
        <taxon>Heteroderidae</taxon>
        <taxon>Heteroderinae</taxon>
        <taxon>Heterodera</taxon>
    </lineage>
</organism>
<dbReference type="Gene3D" id="2.40.70.10">
    <property type="entry name" value="Acid Proteases"/>
    <property type="match status" value="1"/>
</dbReference>
<sequence>MVIPCSPHQTRQRTRQQGVILDNNGMQILREPNEEPANFVVSEPLRLANAILESRSIGDQQFRQRHLEVNVHEFEPAANEERMAEQLAFVAPMVSAGSGHLENFGRNMGERNAVEIRNLPPNGHLFGNNENFEDGWAQERSPPNSPLFESSRHAYLNMGRAENMGQNLPPNLPNRVVNSYVIGSGQKVPPNFPNHRDGTLMNVSGIAGQQFLPAAQNFVEFPISANRPQMVGHQNERVLFRNPTQPPQDQGVNLPTPPIDSNLIMAQTIKSLDNFSYSMILHQLPELRGNAGAGEVNAFFRQLDAVTEDWPDKKRLSALKSKCSGRAERAYNSAVANNHFRYENIRRAMKQQLDSTDAKSTCAFDELMTGVCRKNGESIDDLADRVSSLVRRAYPGLGEHLYDDYSIRHLIRSLKNPNLALTLEMVRKPDMIFDEFVAMAARAEITQNAAKAAEQNDTDFRQNFDQSRQSERQYPSFGSFKCYNCGQQGHVYRNCWHPRRYQSNFAQPYFGTSATGMNTIPNVNLQQNFPNYIQQPKNFHRQNYLVEQAEKSPACNSNVLIGGITAASEKVSKLFEGLEGKDAKSIEGKREAVGKVLLVNVSILENKANAMLDGGAQISLISAEFFNKIFNNSTLTKEFLMPDRQILRVIDINGREVKCYGIVSLPVRRMGRTVPVRLHVAQTSFGYDLLFGTNSLSDLGFKLFDVFSNQIVDFKPTSNNDKNAVNIIYGLTLLPNSSPCLTGKERTEKARLKNGVAISQEQKCADDNVVKIPKSQQKSSQQRNRVNWQPKKGKNSPQKEEKLENKFVYDRKFGEKRSEKSRKNMVSRTEKTILVGKNGKVNQSVQGRSSQLGTIDFLKGGEELDPKKSSIGTKNDIDEPIFKNFGDSSYKEFGNRQRIPESLRQSGKSAGNGEKRCGWKRKTVYYATRLGPIGKFVGSPMIGRQCVS</sequence>
<dbReference type="CDD" id="cd00303">
    <property type="entry name" value="retropepsin_like"/>
    <property type="match status" value="1"/>
</dbReference>
<dbReference type="AlphaFoldDB" id="A0ABD2KSJ4"/>
<dbReference type="Gene3D" id="4.10.60.10">
    <property type="entry name" value="Zinc finger, CCHC-type"/>
    <property type="match status" value="1"/>
</dbReference>
<comment type="caution">
    <text evidence="4">The sequence shown here is derived from an EMBL/GenBank/DDBJ whole genome shotgun (WGS) entry which is preliminary data.</text>
</comment>
<keyword evidence="1" id="KW-0479">Metal-binding</keyword>
<dbReference type="InterPro" id="IPR021109">
    <property type="entry name" value="Peptidase_aspartic_dom_sf"/>
</dbReference>
<dbReference type="EMBL" id="JBICBT010000676">
    <property type="protein sequence ID" value="KAL3105821.1"/>
    <property type="molecule type" value="Genomic_DNA"/>
</dbReference>
<dbReference type="SUPFAM" id="SSF50630">
    <property type="entry name" value="Acid proteases"/>
    <property type="match status" value="1"/>
</dbReference>
<protein>
    <recommendedName>
        <fullName evidence="3">CCHC-type domain-containing protein</fullName>
    </recommendedName>
</protein>
<dbReference type="SUPFAM" id="SSF57756">
    <property type="entry name" value="Retrovirus zinc finger-like domains"/>
    <property type="match status" value="1"/>
</dbReference>
<keyword evidence="1" id="KW-0862">Zinc</keyword>